<dbReference type="EMBL" id="UGTP01000001">
    <property type="protein sequence ID" value="SUC11571.1"/>
    <property type="molecule type" value="Genomic_DNA"/>
</dbReference>
<dbReference type="Proteomes" id="UP000254235">
    <property type="component" value="Unassembled WGS sequence"/>
</dbReference>
<sequence>MEKKDIISKIVETIRTTFEQDGFKLKMPNKFVKRNGDSLYIYEICVTNLKTHFSLHLKLKLQNKSISTGINNVLKKVLKNPSIKYPSNFTDKVIEDILKGRTSNKDVYGLTDWRLFKEDEQTLNDFNERFSIWFSTFEKIENRINWQTELLQSVDYAKSWFLLVDNDAYLIKHTDYVAMYLLKKQNNTKGVEAKYKEIYNRMKTLGQDTQELELFYKYLFQEN</sequence>
<evidence type="ECO:0000313" key="1">
    <source>
        <dbReference type="EMBL" id="SUC11571.1"/>
    </source>
</evidence>
<dbReference type="OrthoDB" id="6058389at2"/>
<reference evidence="1 2" key="1">
    <citation type="submission" date="2018-06" db="EMBL/GenBank/DDBJ databases">
        <authorList>
            <consortium name="Pathogen Informatics"/>
            <person name="Doyle S."/>
        </authorList>
    </citation>
    <scope>NUCLEOTIDE SEQUENCE [LARGE SCALE GENOMIC DNA]</scope>
    <source>
        <strain evidence="1 2">NCTC13043</strain>
    </source>
</reference>
<proteinExistence type="predicted"/>
<protein>
    <recommendedName>
        <fullName evidence="3">DUF4304 domain-containing protein</fullName>
    </recommendedName>
</protein>
<dbReference type="AlphaFoldDB" id="A0A379EYV0"/>
<accession>A0A379EYV0</accession>
<gene>
    <name evidence="1" type="ORF">NCTC13043_00427</name>
</gene>
<evidence type="ECO:0000313" key="2">
    <source>
        <dbReference type="Proteomes" id="UP000254235"/>
    </source>
</evidence>
<dbReference type="RefSeq" id="WP_115082864.1">
    <property type="nucleotide sequence ID" value="NZ_CAJPLF010000049.1"/>
</dbReference>
<dbReference type="GeneID" id="78570164"/>
<name>A0A379EYV0_9BACT</name>
<evidence type="ECO:0008006" key="3">
    <source>
        <dbReference type="Google" id="ProtNLM"/>
    </source>
</evidence>
<organism evidence="1 2">
    <name type="scientific">Prevotella pallens</name>
    <dbReference type="NCBI Taxonomy" id="60133"/>
    <lineage>
        <taxon>Bacteria</taxon>
        <taxon>Pseudomonadati</taxon>
        <taxon>Bacteroidota</taxon>
        <taxon>Bacteroidia</taxon>
        <taxon>Bacteroidales</taxon>
        <taxon>Prevotellaceae</taxon>
        <taxon>Prevotella</taxon>
    </lineage>
</organism>